<accession>A0ACC0WS11</accession>
<sequence>MVFEGALLGHARRGGDVASFYDRLVQTLEEWHLGRVTQVASALVSESFGARCAVVKLRTRKNVAKLSFSISLMVRFLHTTKILVANSEMADDEQRRRGEPNWCR</sequence>
<comment type="caution">
    <text evidence="1">The sequence shown here is derived from an EMBL/GenBank/DDBJ whole genome shotgun (WGS) entry which is preliminary data.</text>
</comment>
<evidence type="ECO:0000313" key="1">
    <source>
        <dbReference type="EMBL" id="KAI9921392.1"/>
    </source>
</evidence>
<protein>
    <submittedName>
        <fullName evidence="1">Uncharacterized protein</fullName>
    </submittedName>
</protein>
<dbReference type="EMBL" id="CM047580">
    <property type="protein sequence ID" value="KAI9921392.1"/>
    <property type="molecule type" value="Genomic_DNA"/>
</dbReference>
<gene>
    <name evidence="1" type="ORF">PsorP6_002148</name>
</gene>
<evidence type="ECO:0000313" key="2">
    <source>
        <dbReference type="Proteomes" id="UP001163321"/>
    </source>
</evidence>
<name>A0ACC0WS11_9STRA</name>
<proteinExistence type="predicted"/>
<organism evidence="1 2">
    <name type="scientific">Peronosclerospora sorghi</name>
    <dbReference type="NCBI Taxonomy" id="230839"/>
    <lineage>
        <taxon>Eukaryota</taxon>
        <taxon>Sar</taxon>
        <taxon>Stramenopiles</taxon>
        <taxon>Oomycota</taxon>
        <taxon>Peronosporomycetes</taxon>
        <taxon>Peronosporales</taxon>
        <taxon>Peronosporaceae</taxon>
        <taxon>Peronosclerospora</taxon>
    </lineage>
</organism>
<dbReference type="Proteomes" id="UP001163321">
    <property type="component" value="Chromosome 1"/>
</dbReference>
<reference evidence="1 2" key="1">
    <citation type="journal article" date="2022" name="bioRxiv">
        <title>The genome of the oomycete Peronosclerospora sorghi, a cosmopolitan pathogen of maize and sorghum, is inflated with dispersed pseudogenes.</title>
        <authorList>
            <person name="Fletcher K."/>
            <person name="Martin F."/>
            <person name="Isakeit T."/>
            <person name="Cavanaugh K."/>
            <person name="Magill C."/>
            <person name="Michelmore R."/>
        </authorList>
    </citation>
    <scope>NUCLEOTIDE SEQUENCE [LARGE SCALE GENOMIC DNA]</scope>
    <source>
        <strain evidence="1">P6</strain>
    </source>
</reference>
<keyword evidence="2" id="KW-1185">Reference proteome</keyword>